<dbReference type="KEGG" id="sre:PTSG_05360"/>
<dbReference type="GeneID" id="16074509"/>
<feature type="compositionally biased region" description="Polar residues" evidence="1">
    <location>
        <begin position="8"/>
        <end position="21"/>
    </location>
</feature>
<sequence>MMMEEGSHTTASTVDDTNSNSKSRRPAATEPRAAMVRSPSTFSNQGALDHAEDEEADNIGLLRDTGRSVYEYKSQARCFKKVSVLAGVIASVLLLTLIIVVAQQKHAPSSSSKDISPDAVVTAARLINSIDTSADPCDNFYQSFILSVHVCALVIAPPLPSLNSSPTHVLVSAADLWPTIPKDQRVSYLTFHLISRYTAAMGKDAVYGTATAPPLWRSCVSSTDDALGFELGRLFVDEYFTAEAKQKTDSMVESIRAAFLNRLDNVKWMDKPTRAAAKDKATAVEQKIGCVDSAYATYIDALLAVFSLPAAADDIISIETQLAHIFIPNDELKDPVALYNPFTVAKLDSDFSFVRWSSFLSKIYASTTPPTALVVSTPKYFQRLTDLWPTIPKDQRVSYLTFHLISRYAAAMGKDVRALRQSLLEAYQSWRDSRDHADEDVALPGLELNSDQLFFIGFAQVWCSKFRPEEAHNRILTDVHSPAKYRVIGAVSNSQEFFDAFSCPDPKRDMCRLW</sequence>
<dbReference type="InterPro" id="IPR008753">
    <property type="entry name" value="Peptidase_M13_N"/>
</dbReference>
<keyword evidence="2" id="KW-0472">Membrane</keyword>
<dbReference type="InterPro" id="IPR042089">
    <property type="entry name" value="Peptidase_M13_dom_2"/>
</dbReference>
<dbReference type="OrthoDB" id="6475849at2759"/>
<feature type="region of interest" description="Disordered" evidence="1">
    <location>
        <begin position="1"/>
        <end position="55"/>
    </location>
</feature>
<name>F2UA75_SALR5</name>
<proteinExistence type="predicted"/>
<keyword evidence="2" id="KW-0812">Transmembrane</keyword>
<dbReference type="PROSITE" id="PS51885">
    <property type="entry name" value="NEPRILYSIN"/>
    <property type="match status" value="1"/>
</dbReference>
<dbReference type="STRING" id="946362.F2UA75"/>
<evidence type="ECO:0000259" key="3">
    <source>
        <dbReference type="Pfam" id="PF05649"/>
    </source>
</evidence>
<evidence type="ECO:0000313" key="5">
    <source>
        <dbReference type="Proteomes" id="UP000007799"/>
    </source>
</evidence>
<organism evidence="5">
    <name type="scientific">Salpingoeca rosetta (strain ATCC 50818 / BSB-021)</name>
    <dbReference type="NCBI Taxonomy" id="946362"/>
    <lineage>
        <taxon>Eukaryota</taxon>
        <taxon>Choanoflagellata</taxon>
        <taxon>Craspedida</taxon>
        <taxon>Salpingoecidae</taxon>
        <taxon>Salpingoeca</taxon>
    </lineage>
</organism>
<dbReference type="GO" id="GO:0016485">
    <property type="term" value="P:protein processing"/>
    <property type="evidence" value="ECO:0007669"/>
    <property type="project" value="TreeGrafter"/>
</dbReference>
<dbReference type="GO" id="GO:0005886">
    <property type="term" value="C:plasma membrane"/>
    <property type="evidence" value="ECO:0007669"/>
    <property type="project" value="TreeGrafter"/>
</dbReference>
<dbReference type="PANTHER" id="PTHR11733">
    <property type="entry name" value="ZINC METALLOPROTEASE FAMILY M13 NEPRILYSIN-RELATED"/>
    <property type="match status" value="1"/>
</dbReference>
<keyword evidence="2" id="KW-1133">Transmembrane helix</keyword>
<dbReference type="InterPro" id="IPR024079">
    <property type="entry name" value="MetalloPept_cat_dom_sf"/>
</dbReference>
<dbReference type="Proteomes" id="UP000007799">
    <property type="component" value="Unassembled WGS sequence"/>
</dbReference>
<dbReference type="InterPro" id="IPR000718">
    <property type="entry name" value="Peptidase_M13"/>
</dbReference>
<dbReference type="Gene3D" id="3.40.390.10">
    <property type="entry name" value="Collagenase (Catalytic Domain)"/>
    <property type="match status" value="1"/>
</dbReference>
<dbReference type="Pfam" id="PF05649">
    <property type="entry name" value="Peptidase_M13_N"/>
    <property type="match status" value="2"/>
</dbReference>
<dbReference type="EMBL" id="GL832966">
    <property type="protein sequence ID" value="EGD73650.1"/>
    <property type="molecule type" value="Genomic_DNA"/>
</dbReference>
<accession>F2UA75</accession>
<feature type="domain" description="Peptidase M13 N-terminal" evidence="3">
    <location>
        <begin position="170"/>
        <end position="289"/>
    </location>
</feature>
<protein>
    <submittedName>
        <fullName evidence="4">T-cell receptor beta chain ANA 11</fullName>
    </submittedName>
</protein>
<dbReference type="AlphaFoldDB" id="F2UA75"/>
<reference evidence="4" key="1">
    <citation type="submission" date="2009-08" db="EMBL/GenBank/DDBJ databases">
        <title>Annotation of Salpingoeca rosetta.</title>
        <authorList>
            <consortium name="The Broad Institute Genome Sequencing Platform"/>
            <person name="Russ C."/>
            <person name="Cuomo C."/>
            <person name="Burger G."/>
            <person name="Gray M.W."/>
            <person name="Holland P.W.H."/>
            <person name="King N."/>
            <person name="Lang F.B.F."/>
            <person name="Roger A.J."/>
            <person name="Ruiz-Trillo I."/>
            <person name="Young S.K."/>
            <person name="Zeng Q."/>
            <person name="Gargeya S."/>
            <person name="Alvarado L."/>
            <person name="Berlin A."/>
            <person name="Chapman S.B."/>
            <person name="Chen Z."/>
            <person name="Freedman E."/>
            <person name="Gellesch M."/>
            <person name="Goldberg J."/>
            <person name="Griggs A."/>
            <person name="Gujja S."/>
            <person name="Heilman E."/>
            <person name="Heiman D."/>
            <person name="Howarth C."/>
            <person name="Mehta T."/>
            <person name="Neiman D."/>
            <person name="Pearson M."/>
            <person name="Roberts A."/>
            <person name="Saif S."/>
            <person name="Shea T."/>
            <person name="Shenoy N."/>
            <person name="Sisk P."/>
            <person name="Stolte C."/>
            <person name="Sykes S."/>
            <person name="White J."/>
            <person name="Yandava C."/>
            <person name="Haas B."/>
            <person name="Nusbaum C."/>
            <person name="Birren B."/>
        </authorList>
    </citation>
    <scope>NUCLEOTIDE SEQUENCE [LARGE SCALE GENOMIC DNA]</scope>
    <source>
        <strain evidence="4">ATCC 50818</strain>
    </source>
</reference>
<gene>
    <name evidence="4" type="ORF">PTSG_05360</name>
</gene>
<dbReference type="eggNOG" id="KOG3624">
    <property type="taxonomic scope" value="Eukaryota"/>
</dbReference>
<keyword evidence="5" id="KW-1185">Reference proteome</keyword>
<evidence type="ECO:0000256" key="2">
    <source>
        <dbReference type="SAM" id="Phobius"/>
    </source>
</evidence>
<dbReference type="Gene3D" id="1.10.1380.10">
    <property type="entry name" value="Neutral endopeptidase , domain2"/>
    <property type="match status" value="1"/>
</dbReference>
<evidence type="ECO:0000256" key="1">
    <source>
        <dbReference type="SAM" id="MobiDB-lite"/>
    </source>
</evidence>
<keyword evidence="4" id="KW-0675">Receptor</keyword>
<evidence type="ECO:0000313" key="4">
    <source>
        <dbReference type="EMBL" id="EGD73650.1"/>
    </source>
</evidence>
<dbReference type="InParanoid" id="F2UA75"/>
<dbReference type="GO" id="GO:0046872">
    <property type="term" value="F:metal ion binding"/>
    <property type="evidence" value="ECO:0007669"/>
    <property type="project" value="UniProtKB-KW"/>
</dbReference>
<dbReference type="PANTHER" id="PTHR11733:SF240">
    <property type="entry name" value="GH14155P-RELATED"/>
    <property type="match status" value="1"/>
</dbReference>
<dbReference type="GO" id="GO:0004222">
    <property type="term" value="F:metalloendopeptidase activity"/>
    <property type="evidence" value="ECO:0007669"/>
    <property type="project" value="InterPro"/>
</dbReference>
<feature type="domain" description="Peptidase M13 N-terminal" evidence="3">
    <location>
        <begin position="293"/>
        <end position="425"/>
    </location>
</feature>
<dbReference type="SUPFAM" id="SSF55486">
    <property type="entry name" value="Metalloproteases ('zincins'), catalytic domain"/>
    <property type="match status" value="3"/>
</dbReference>
<feature type="transmembrane region" description="Helical" evidence="2">
    <location>
        <begin position="82"/>
        <end position="102"/>
    </location>
</feature>
<dbReference type="RefSeq" id="XP_004993931.1">
    <property type="nucleotide sequence ID" value="XM_004993874.1"/>
</dbReference>